<reference evidence="4 5" key="1">
    <citation type="submission" date="2018-06" db="EMBL/GenBank/DDBJ databases">
        <authorList>
            <consortium name="Pathogen Informatics"/>
            <person name="Doyle S."/>
        </authorList>
    </citation>
    <scope>NUCLEOTIDE SEQUENCE [LARGE SCALE GENOMIC DNA]</scope>
    <source>
        <strain evidence="4 5">NCTC11532</strain>
    </source>
</reference>
<feature type="domain" description="Glycosyl transferase family 1" evidence="2">
    <location>
        <begin position="216"/>
        <end position="374"/>
    </location>
</feature>
<dbReference type="Proteomes" id="UP000255297">
    <property type="component" value="Unassembled WGS sequence"/>
</dbReference>
<gene>
    <name evidence="4" type="ORF">NCTC11532_00157</name>
</gene>
<feature type="domain" description="Glycosyltransferase subfamily 4-like N-terminal" evidence="3">
    <location>
        <begin position="21"/>
        <end position="198"/>
    </location>
</feature>
<dbReference type="PANTHER" id="PTHR46401:SF2">
    <property type="entry name" value="GLYCOSYLTRANSFERASE WBBK-RELATED"/>
    <property type="match status" value="1"/>
</dbReference>
<dbReference type="AlphaFoldDB" id="A0A378LM60"/>
<evidence type="ECO:0000313" key="5">
    <source>
        <dbReference type="Proteomes" id="UP000255297"/>
    </source>
</evidence>
<evidence type="ECO:0000256" key="1">
    <source>
        <dbReference type="ARBA" id="ARBA00022679"/>
    </source>
</evidence>
<organism evidence="4 5">
    <name type="scientific">Legionella wadsworthii</name>
    <dbReference type="NCBI Taxonomy" id="28088"/>
    <lineage>
        <taxon>Bacteria</taxon>
        <taxon>Pseudomonadati</taxon>
        <taxon>Pseudomonadota</taxon>
        <taxon>Gammaproteobacteria</taxon>
        <taxon>Legionellales</taxon>
        <taxon>Legionellaceae</taxon>
        <taxon>Legionella</taxon>
    </lineage>
</organism>
<dbReference type="EMBL" id="UGPB01000001">
    <property type="protein sequence ID" value="STY27996.1"/>
    <property type="molecule type" value="Genomic_DNA"/>
</dbReference>
<evidence type="ECO:0000313" key="4">
    <source>
        <dbReference type="EMBL" id="STY27996.1"/>
    </source>
</evidence>
<dbReference type="PANTHER" id="PTHR46401">
    <property type="entry name" value="GLYCOSYLTRANSFERASE WBBK-RELATED"/>
    <property type="match status" value="1"/>
</dbReference>
<dbReference type="GO" id="GO:0016757">
    <property type="term" value="F:glycosyltransferase activity"/>
    <property type="evidence" value="ECO:0007669"/>
    <property type="project" value="InterPro"/>
</dbReference>
<dbReference type="Pfam" id="PF13579">
    <property type="entry name" value="Glyco_trans_4_4"/>
    <property type="match status" value="1"/>
</dbReference>
<dbReference type="GO" id="GO:0009103">
    <property type="term" value="P:lipopolysaccharide biosynthetic process"/>
    <property type="evidence" value="ECO:0007669"/>
    <property type="project" value="TreeGrafter"/>
</dbReference>
<dbReference type="OrthoDB" id="9787293at2"/>
<sequence length="410" mass="45882">MRILILTQWFDPEPTPRGLAFANALKQAGNDVEVITGFPNYPGGKIYSGYQMKWRKREYHNGILINRVALYPSHDQSALKRILNYGSFFLSSCLYGIFFAKKADIIYVYHPPITTGLSAAIIGFLRRTPFILDIQDMWPDTLRATGMLNKKGLLTIIETMCQWLYKRASRITVLSPGFKQLLIQRNVPAEKIEVIYNWCDEETIVNSTLAPAETYLKKENFNVVFAGTMGKAQVLDAVLLAAKKVSEINPRVNFVLIGGGIEKERLQQMAVDQSIKNIHFLPRVPTHEIGSILRASDVLLVHLKDDPLFEITIPSKIQAYLAIGKPILIAAKGDAVNLVLTAKAGMNTEPENVSRIAETVLQMAELSPSKLTEMGSQGAHYYKECLSMNVGVANFLKMFHYIVELNSSAK</sequence>
<dbReference type="Gene3D" id="3.40.50.2000">
    <property type="entry name" value="Glycogen Phosphorylase B"/>
    <property type="match status" value="2"/>
</dbReference>
<evidence type="ECO:0000259" key="2">
    <source>
        <dbReference type="Pfam" id="PF00534"/>
    </source>
</evidence>
<name>A0A378LM60_9GAMM</name>
<dbReference type="SUPFAM" id="SSF53756">
    <property type="entry name" value="UDP-Glycosyltransferase/glycogen phosphorylase"/>
    <property type="match status" value="1"/>
</dbReference>
<keyword evidence="5" id="KW-1185">Reference proteome</keyword>
<dbReference type="InterPro" id="IPR028098">
    <property type="entry name" value="Glyco_trans_4-like_N"/>
</dbReference>
<dbReference type="Pfam" id="PF00534">
    <property type="entry name" value="Glycos_transf_1"/>
    <property type="match status" value="1"/>
</dbReference>
<dbReference type="CDD" id="cd03794">
    <property type="entry name" value="GT4_WbuB-like"/>
    <property type="match status" value="1"/>
</dbReference>
<dbReference type="STRING" id="1122170.GCA_000701265_01714"/>
<dbReference type="InterPro" id="IPR001296">
    <property type="entry name" value="Glyco_trans_1"/>
</dbReference>
<keyword evidence="1 4" id="KW-0808">Transferase</keyword>
<protein>
    <submittedName>
        <fullName evidence="4">Glycosyltransferase, group 1 family</fullName>
    </submittedName>
</protein>
<evidence type="ECO:0000259" key="3">
    <source>
        <dbReference type="Pfam" id="PF13579"/>
    </source>
</evidence>
<proteinExistence type="predicted"/>
<accession>A0A378LM60</accession>